<dbReference type="AlphaFoldDB" id="A0A067L6W9"/>
<proteinExistence type="predicted"/>
<reference evidence="1 2" key="1">
    <citation type="journal article" date="2014" name="PLoS ONE">
        <title>Global Analysis of Gene Expression Profiles in Physic Nut (Jatropha curcas L.) Seedlings Exposed to Salt Stress.</title>
        <authorList>
            <person name="Zhang L."/>
            <person name="Zhang C."/>
            <person name="Wu P."/>
            <person name="Chen Y."/>
            <person name="Li M."/>
            <person name="Jiang H."/>
            <person name="Wu G."/>
        </authorList>
    </citation>
    <scope>NUCLEOTIDE SEQUENCE [LARGE SCALE GENOMIC DNA]</scope>
    <source>
        <strain evidence="2">cv. GZQX0401</strain>
        <tissue evidence="1">Young leaves</tissue>
    </source>
</reference>
<organism evidence="1 2">
    <name type="scientific">Jatropha curcas</name>
    <name type="common">Barbados nut</name>
    <dbReference type="NCBI Taxonomy" id="180498"/>
    <lineage>
        <taxon>Eukaryota</taxon>
        <taxon>Viridiplantae</taxon>
        <taxon>Streptophyta</taxon>
        <taxon>Embryophyta</taxon>
        <taxon>Tracheophyta</taxon>
        <taxon>Spermatophyta</taxon>
        <taxon>Magnoliopsida</taxon>
        <taxon>eudicotyledons</taxon>
        <taxon>Gunneridae</taxon>
        <taxon>Pentapetalae</taxon>
        <taxon>rosids</taxon>
        <taxon>fabids</taxon>
        <taxon>Malpighiales</taxon>
        <taxon>Euphorbiaceae</taxon>
        <taxon>Crotonoideae</taxon>
        <taxon>Jatropheae</taxon>
        <taxon>Jatropha</taxon>
    </lineage>
</organism>
<keyword evidence="2" id="KW-1185">Reference proteome</keyword>
<dbReference type="EMBL" id="KK914337">
    <property type="protein sequence ID" value="KDP39839.1"/>
    <property type="molecule type" value="Genomic_DNA"/>
</dbReference>
<sequence>MHCVFGHCSMRARWRLTRLVLRVSSPASSHAERASIDLKWSRSFLTVGVHQLPAIHVVAGDCSVKGGRR</sequence>
<protein>
    <submittedName>
        <fullName evidence="1">Uncharacterized protein</fullName>
    </submittedName>
</protein>
<accession>A0A067L6W9</accession>
<evidence type="ECO:0000313" key="2">
    <source>
        <dbReference type="Proteomes" id="UP000027138"/>
    </source>
</evidence>
<evidence type="ECO:0000313" key="1">
    <source>
        <dbReference type="EMBL" id="KDP39839.1"/>
    </source>
</evidence>
<gene>
    <name evidence="1" type="ORF">JCGZ_04184</name>
</gene>
<dbReference type="Proteomes" id="UP000027138">
    <property type="component" value="Unassembled WGS sequence"/>
</dbReference>
<name>A0A067L6W9_JATCU</name>